<sequence>MGDSIQLLVEKLIEGNAKMLLLSKQMYQQTLGLSEQIGRMREEIKKVKETDSGSLKNSSEQPNQKFPVTTTLTPSNAKNVIDSGSPQNSSELSVKKLPARPMVTPSVMKSHTTVVDVIEENHDEDVIVLEVKNGGEAMFDETVSVVQRRKEKTSVIEAPPVPDPPDPGRLAAAPPKPKPPDPLKLPPSRSHLIHSHRNQTLGTPINSRRN</sequence>
<keyword evidence="2" id="KW-1185">Reference proteome</keyword>
<organism evidence="1 2">
    <name type="scientific">Trifolium pratense</name>
    <name type="common">Red clover</name>
    <dbReference type="NCBI Taxonomy" id="57577"/>
    <lineage>
        <taxon>Eukaryota</taxon>
        <taxon>Viridiplantae</taxon>
        <taxon>Streptophyta</taxon>
        <taxon>Embryophyta</taxon>
        <taxon>Tracheophyta</taxon>
        <taxon>Spermatophyta</taxon>
        <taxon>Magnoliopsida</taxon>
        <taxon>eudicotyledons</taxon>
        <taxon>Gunneridae</taxon>
        <taxon>Pentapetalae</taxon>
        <taxon>rosids</taxon>
        <taxon>fabids</taxon>
        <taxon>Fabales</taxon>
        <taxon>Fabaceae</taxon>
        <taxon>Papilionoideae</taxon>
        <taxon>50 kb inversion clade</taxon>
        <taxon>NPAAA clade</taxon>
        <taxon>Hologalegina</taxon>
        <taxon>IRL clade</taxon>
        <taxon>Trifolieae</taxon>
        <taxon>Trifolium</taxon>
    </lineage>
</organism>
<reference evidence="1" key="1">
    <citation type="submission" date="2023-10" db="EMBL/GenBank/DDBJ databases">
        <authorList>
            <person name="Rodriguez Cubillos JULIANA M."/>
            <person name="De Vega J."/>
        </authorList>
    </citation>
    <scope>NUCLEOTIDE SEQUENCE</scope>
</reference>
<evidence type="ECO:0000313" key="2">
    <source>
        <dbReference type="Proteomes" id="UP001177021"/>
    </source>
</evidence>
<protein>
    <submittedName>
        <fullName evidence="1">Uncharacterized protein</fullName>
    </submittedName>
</protein>
<gene>
    <name evidence="1" type="ORF">MILVUS5_LOCUS31858</name>
</gene>
<accession>A0ACB0LGE8</accession>
<name>A0ACB0LGE8_TRIPR</name>
<dbReference type="EMBL" id="CASHSV030000513">
    <property type="protein sequence ID" value="CAJ2667169.1"/>
    <property type="molecule type" value="Genomic_DNA"/>
</dbReference>
<comment type="caution">
    <text evidence="1">The sequence shown here is derived from an EMBL/GenBank/DDBJ whole genome shotgun (WGS) entry which is preliminary data.</text>
</comment>
<evidence type="ECO:0000313" key="1">
    <source>
        <dbReference type="EMBL" id="CAJ2667169.1"/>
    </source>
</evidence>
<proteinExistence type="predicted"/>
<dbReference type="Proteomes" id="UP001177021">
    <property type="component" value="Unassembled WGS sequence"/>
</dbReference>